<dbReference type="Proteomes" id="UP000054342">
    <property type="component" value="Unassembled WGS sequence"/>
</dbReference>
<evidence type="ECO:0000259" key="2">
    <source>
        <dbReference type="Pfam" id="PF11160"/>
    </source>
</evidence>
<dbReference type="HOGENOM" id="CLU_082830_1_0_1"/>
<keyword evidence="4" id="KW-1185">Reference proteome</keyword>
<dbReference type="GeneID" id="25330562"/>
<reference evidence="3 4" key="1">
    <citation type="submission" date="2015-01" db="EMBL/GenBank/DDBJ databases">
        <title>The Genome Sequence of Exophiala xenobiotica CBS118157.</title>
        <authorList>
            <consortium name="The Broad Institute Genomics Platform"/>
            <person name="Cuomo C."/>
            <person name="de Hoog S."/>
            <person name="Gorbushina A."/>
            <person name="Stielow B."/>
            <person name="Teixiera M."/>
            <person name="Abouelleil A."/>
            <person name="Chapman S.B."/>
            <person name="Priest M."/>
            <person name="Young S.K."/>
            <person name="Wortman J."/>
            <person name="Nusbaum C."/>
            <person name="Birren B."/>
        </authorList>
    </citation>
    <scope>NUCLEOTIDE SEQUENCE [LARGE SCALE GENOMIC DNA]</scope>
    <source>
        <strain evidence="3 4">CBS 118157</strain>
    </source>
</reference>
<name>A0A0D2EEK4_9EURO</name>
<dbReference type="Pfam" id="PF11160">
    <property type="entry name" value="Hva1_TUDOR"/>
    <property type="match status" value="1"/>
</dbReference>
<protein>
    <recommendedName>
        <fullName evidence="2">Hypervirulence associated protein TUDOR domain-containing protein</fullName>
    </recommendedName>
</protein>
<dbReference type="EMBL" id="KN847321">
    <property type="protein sequence ID" value="KIW53055.1"/>
    <property type="molecule type" value="Genomic_DNA"/>
</dbReference>
<dbReference type="AlphaFoldDB" id="A0A0D2EEK4"/>
<dbReference type="STRING" id="348802.A0A0D2EEK4"/>
<proteinExistence type="predicted"/>
<evidence type="ECO:0000313" key="3">
    <source>
        <dbReference type="EMBL" id="KIW53055.1"/>
    </source>
</evidence>
<feature type="region of interest" description="Disordered" evidence="1">
    <location>
        <begin position="87"/>
        <end position="263"/>
    </location>
</feature>
<accession>A0A0D2EEK4</accession>
<dbReference type="RefSeq" id="XP_013313639.1">
    <property type="nucleotide sequence ID" value="XM_013458185.1"/>
</dbReference>
<feature type="compositionally biased region" description="Basic and acidic residues" evidence="1">
    <location>
        <begin position="140"/>
        <end position="210"/>
    </location>
</feature>
<gene>
    <name evidence="3" type="ORF">PV05_08654</name>
</gene>
<sequence>MVCASQALRDVRNLRPQADPQGSRSFLPELLFSCFLSSISLFQFLYSFHLDRIAIAIHLSLTISVQLPNALVVSTYQPVLADVTMPSDEPEKGDKVSWNWGGGAPGGTVAEKKTEGEVSITSKKGNKVKKNAEPDNPAVRIERSGNDVVKKASELNVEEKANGSGDKRKRDEAEENGDKNDDESEKKNDGLKENAEGKTVRSAGKTDKAKPAAKKQKKDEPAVTEKKKPGRPKTSEGAPAKAKKQPTPRSTEGIGSRTRSQRT</sequence>
<feature type="compositionally biased region" description="Basic and acidic residues" evidence="1">
    <location>
        <begin position="217"/>
        <end position="227"/>
    </location>
</feature>
<dbReference type="InterPro" id="IPR021331">
    <property type="entry name" value="Hva1_TUDOR"/>
</dbReference>
<organism evidence="3 4">
    <name type="scientific">Exophiala xenobiotica</name>
    <dbReference type="NCBI Taxonomy" id="348802"/>
    <lineage>
        <taxon>Eukaryota</taxon>
        <taxon>Fungi</taxon>
        <taxon>Dikarya</taxon>
        <taxon>Ascomycota</taxon>
        <taxon>Pezizomycotina</taxon>
        <taxon>Eurotiomycetes</taxon>
        <taxon>Chaetothyriomycetidae</taxon>
        <taxon>Chaetothyriales</taxon>
        <taxon>Herpotrichiellaceae</taxon>
        <taxon>Exophiala</taxon>
    </lineage>
</organism>
<feature type="domain" description="Hypervirulence associated protein TUDOR" evidence="2">
    <location>
        <begin position="93"/>
        <end position="155"/>
    </location>
</feature>
<evidence type="ECO:0000313" key="4">
    <source>
        <dbReference type="Proteomes" id="UP000054342"/>
    </source>
</evidence>
<dbReference type="OrthoDB" id="2131339at2759"/>
<evidence type="ECO:0000256" key="1">
    <source>
        <dbReference type="SAM" id="MobiDB-lite"/>
    </source>
</evidence>